<evidence type="ECO:0000313" key="1">
    <source>
        <dbReference type="EMBL" id="KAH3685962.1"/>
    </source>
</evidence>
<evidence type="ECO:0000313" key="2">
    <source>
        <dbReference type="Proteomes" id="UP000774326"/>
    </source>
</evidence>
<name>A0A9P8QAF2_WICPI</name>
<keyword evidence="2" id="KW-1185">Reference proteome</keyword>
<proteinExistence type="predicted"/>
<reference evidence="1" key="1">
    <citation type="journal article" date="2021" name="Open Biol.">
        <title>Shared evolutionary footprints suggest mitochondrial oxidative damage underlies multiple complex I losses in fungi.</title>
        <authorList>
            <person name="Schikora-Tamarit M.A."/>
            <person name="Marcet-Houben M."/>
            <person name="Nosek J."/>
            <person name="Gabaldon T."/>
        </authorList>
    </citation>
    <scope>NUCLEOTIDE SEQUENCE</scope>
    <source>
        <strain evidence="1">CBS2887</strain>
    </source>
</reference>
<feature type="non-terminal residue" evidence="1">
    <location>
        <position position="1"/>
    </location>
</feature>
<sequence length="100" mass="11083">SLDKVCAYGDVLFITDADEELDSLELFIDRGDALELPAFTLPKAVKNTDTPEDEDDEDDFALEGEVIDLDGPKRKAEDEKEPAAKKRKLDASAEIEIVEL</sequence>
<comment type="caution">
    <text evidence="1">The sequence shown here is derived from an EMBL/GenBank/DDBJ whole genome shotgun (WGS) entry which is preliminary data.</text>
</comment>
<gene>
    <name evidence="1" type="ORF">WICPIJ_003063</name>
</gene>
<organism evidence="1 2">
    <name type="scientific">Wickerhamomyces pijperi</name>
    <name type="common">Yeast</name>
    <name type="synonym">Pichia pijperi</name>
    <dbReference type="NCBI Taxonomy" id="599730"/>
    <lineage>
        <taxon>Eukaryota</taxon>
        <taxon>Fungi</taxon>
        <taxon>Dikarya</taxon>
        <taxon>Ascomycota</taxon>
        <taxon>Saccharomycotina</taxon>
        <taxon>Saccharomycetes</taxon>
        <taxon>Phaffomycetales</taxon>
        <taxon>Wickerhamomycetaceae</taxon>
        <taxon>Wickerhamomyces</taxon>
    </lineage>
</organism>
<dbReference type="AlphaFoldDB" id="A0A9P8QAF2"/>
<accession>A0A9P8QAF2</accession>
<dbReference type="EMBL" id="JAEUBG010001717">
    <property type="protein sequence ID" value="KAH3685962.1"/>
    <property type="molecule type" value="Genomic_DNA"/>
</dbReference>
<protein>
    <submittedName>
        <fullName evidence="1">Uncharacterized protein</fullName>
    </submittedName>
</protein>
<dbReference type="Proteomes" id="UP000774326">
    <property type="component" value="Unassembled WGS sequence"/>
</dbReference>
<reference evidence="1" key="2">
    <citation type="submission" date="2021-01" db="EMBL/GenBank/DDBJ databases">
        <authorList>
            <person name="Schikora-Tamarit M.A."/>
        </authorList>
    </citation>
    <scope>NUCLEOTIDE SEQUENCE</scope>
    <source>
        <strain evidence="1">CBS2887</strain>
    </source>
</reference>